<evidence type="ECO:0000313" key="1">
    <source>
        <dbReference type="EMBL" id="KAH9413865.1"/>
    </source>
</evidence>
<protein>
    <submittedName>
        <fullName evidence="1">Uncharacterized protein</fullName>
    </submittedName>
</protein>
<accession>A0ABQ8IUY8</accession>
<evidence type="ECO:0000313" key="2">
    <source>
        <dbReference type="Proteomes" id="UP000887458"/>
    </source>
</evidence>
<organism evidence="1 2">
    <name type="scientific">Dermatophagoides pteronyssinus</name>
    <name type="common">European house dust mite</name>
    <dbReference type="NCBI Taxonomy" id="6956"/>
    <lineage>
        <taxon>Eukaryota</taxon>
        <taxon>Metazoa</taxon>
        <taxon>Ecdysozoa</taxon>
        <taxon>Arthropoda</taxon>
        <taxon>Chelicerata</taxon>
        <taxon>Arachnida</taxon>
        <taxon>Acari</taxon>
        <taxon>Acariformes</taxon>
        <taxon>Sarcoptiformes</taxon>
        <taxon>Astigmata</taxon>
        <taxon>Psoroptidia</taxon>
        <taxon>Analgoidea</taxon>
        <taxon>Pyroglyphidae</taxon>
        <taxon>Dermatophagoidinae</taxon>
        <taxon>Dermatophagoides</taxon>
    </lineage>
</organism>
<sequence length="105" mass="11409">MIIGRFSASATGQSTIERLCIDAEDADDVIIAVDDFEDEKLGNINPFVMVKPSLSLFVTKYSLYLPGLSGIIVIDCCCDDKSFLSLYVGIDLPNSVEIVVDTGLR</sequence>
<reference evidence="1 2" key="2">
    <citation type="journal article" date="2022" name="Mol. Biol. Evol.">
        <title>Comparative Genomics Reveals Insights into the Divergent Evolution of Astigmatic Mites and Household Pest Adaptations.</title>
        <authorList>
            <person name="Xiong Q."/>
            <person name="Wan A.T."/>
            <person name="Liu X."/>
            <person name="Fung C.S."/>
            <person name="Xiao X."/>
            <person name="Malainual N."/>
            <person name="Hou J."/>
            <person name="Wang L."/>
            <person name="Wang M."/>
            <person name="Yang K.Y."/>
            <person name="Cui Y."/>
            <person name="Leung E.L."/>
            <person name="Nong W."/>
            <person name="Shin S.K."/>
            <person name="Au S.W."/>
            <person name="Jeong K.Y."/>
            <person name="Chew F.T."/>
            <person name="Hui J.H."/>
            <person name="Leung T.F."/>
            <person name="Tungtrongchitr A."/>
            <person name="Zhong N."/>
            <person name="Liu Z."/>
            <person name="Tsui S.K."/>
        </authorList>
    </citation>
    <scope>NUCLEOTIDE SEQUENCE [LARGE SCALE GENOMIC DNA]</scope>
    <source>
        <strain evidence="1">Derp</strain>
    </source>
</reference>
<dbReference type="Proteomes" id="UP000887458">
    <property type="component" value="Unassembled WGS sequence"/>
</dbReference>
<reference evidence="1 2" key="1">
    <citation type="journal article" date="2018" name="J. Allergy Clin. Immunol.">
        <title>High-quality assembly of Dermatophagoides pteronyssinus genome and transcriptome reveals a wide range of novel allergens.</title>
        <authorList>
            <person name="Liu X.Y."/>
            <person name="Yang K.Y."/>
            <person name="Wang M.Q."/>
            <person name="Kwok J.S."/>
            <person name="Zeng X."/>
            <person name="Yang Z."/>
            <person name="Xiao X.J."/>
            <person name="Lau C.P."/>
            <person name="Li Y."/>
            <person name="Huang Z.M."/>
            <person name="Ba J.G."/>
            <person name="Yim A.K."/>
            <person name="Ouyang C.Y."/>
            <person name="Ngai S.M."/>
            <person name="Chan T.F."/>
            <person name="Leung E.L."/>
            <person name="Liu L."/>
            <person name="Liu Z.G."/>
            <person name="Tsui S.K."/>
        </authorList>
    </citation>
    <scope>NUCLEOTIDE SEQUENCE [LARGE SCALE GENOMIC DNA]</scope>
    <source>
        <strain evidence="1">Derp</strain>
    </source>
</reference>
<keyword evidence="2" id="KW-1185">Reference proteome</keyword>
<name>A0ABQ8IUY8_DERPT</name>
<proteinExistence type="predicted"/>
<gene>
    <name evidence="1" type="ORF">DERP_009464</name>
</gene>
<dbReference type="EMBL" id="NJHN03000117">
    <property type="protein sequence ID" value="KAH9413865.1"/>
    <property type="molecule type" value="Genomic_DNA"/>
</dbReference>
<comment type="caution">
    <text evidence="1">The sequence shown here is derived from an EMBL/GenBank/DDBJ whole genome shotgun (WGS) entry which is preliminary data.</text>
</comment>